<accession>A0A336MRA4</accession>
<dbReference type="EMBL" id="UFQT01002142">
    <property type="protein sequence ID" value="SSX32746.1"/>
    <property type="molecule type" value="Genomic_DNA"/>
</dbReference>
<evidence type="ECO:0000313" key="4">
    <source>
        <dbReference type="EMBL" id="SSX32746.1"/>
    </source>
</evidence>
<dbReference type="GO" id="GO:0005634">
    <property type="term" value="C:nucleus"/>
    <property type="evidence" value="ECO:0007669"/>
    <property type="project" value="UniProtKB-SubCell"/>
</dbReference>
<protein>
    <submittedName>
        <fullName evidence="4">CSON005380 protein</fullName>
    </submittedName>
</protein>
<dbReference type="PANTHER" id="PTHR23110">
    <property type="entry name" value="BTB DOMAIN TRANSCRIPTION FACTOR"/>
    <property type="match status" value="1"/>
</dbReference>
<sequence>MYKGEVNVEYSQLPSLLRTAETLQIKGLADMTNQDICLMDNNKALITNINKRIEEKRKCSNLTTPIMCDQYVISNTDQSTSKESDSDVDKLEHNKSLITEPNLEIVNTTIPVFTSSREKQSDENFLRKCDNVSTKNIPLIQNQNEPQPSTSGVVQDGALYLRKETDWDRKNVTSESPSSDTASPDKDIRDLNKIQ</sequence>
<evidence type="ECO:0000256" key="3">
    <source>
        <dbReference type="SAM" id="MobiDB-lite"/>
    </source>
</evidence>
<feature type="compositionally biased region" description="Polar residues" evidence="3">
    <location>
        <begin position="173"/>
        <end position="182"/>
    </location>
</feature>
<dbReference type="GO" id="GO:0006357">
    <property type="term" value="P:regulation of transcription by RNA polymerase II"/>
    <property type="evidence" value="ECO:0007669"/>
    <property type="project" value="TreeGrafter"/>
</dbReference>
<proteinExistence type="predicted"/>
<feature type="region of interest" description="Disordered" evidence="3">
    <location>
        <begin position="164"/>
        <end position="195"/>
    </location>
</feature>
<dbReference type="VEuPathDB" id="VectorBase:CSON005380"/>
<name>A0A336MRA4_CULSO</name>
<dbReference type="InterPro" id="IPR051095">
    <property type="entry name" value="Dros_DevTransReg"/>
</dbReference>
<evidence type="ECO:0000256" key="2">
    <source>
        <dbReference type="ARBA" id="ARBA00023242"/>
    </source>
</evidence>
<reference evidence="4" key="1">
    <citation type="submission" date="2018-07" db="EMBL/GenBank/DDBJ databases">
        <authorList>
            <person name="Quirk P.G."/>
            <person name="Krulwich T.A."/>
        </authorList>
    </citation>
    <scope>NUCLEOTIDE SEQUENCE</scope>
</reference>
<organism evidence="4">
    <name type="scientific">Culicoides sonorensis</name>
    <name type="common">Biting midge</name>
    <dbReference type="NCBI Taxonomy" id="179676"/>
    <lineage>
        <taxon>Eukaryota</taxon>
        <taxon>Metazoa</taxon>
        <taxon>Ecdysozoa</taxon>
        <taxon>Arthropoda</taxon>
        <taxon>Hexapoda</taxon>
        <taxon>Insecta</taxon>
        <taxon>Pterygota</taxon>
        <taxon>Neoptera</taxon>
        <taxon>Endopterygota</taxon>
        <taxon>Diptera</taxon>
        <taxon>Nematocera</taxon>
        <taxon>Chironomoidea</taxon>
        <taxon>Ceratopogonidae</taxon>
        <taxon>Ceratopogoninae</taxon>
        <taxon>Culicoides</taxon>
        <taxon>Monoculicoides</taxon>
    </lineage>
</organism>
<gene>
    <name evidence="4" type="primary">CSON005380</name>
</gene>
<comment type="subcellular location">
    <subcellularLocation>
        <location evidence="1">Nucleus</location>
    </subcellularLocation>
</comment>
<keyword evidence="2" id="KW-0539">Nucleus</keyword>
<evidence type="ECO:0000256" key="1">
    <source>
        <dbReference type="ARBA" id="ARBA00004123"/>
    </source>
</evidence>
<dbReference type="PANTHER" id="PTHR23110:SF104">
    <property type="entry name" value="MATERNAL GENE REQUIRED FOR MEIOSIS, ISOFORM H"/>
    <property type="match status" value="1"/>
</dbReference>
<dbReference type="AlphaFoldDB" id="A0A336MRA4"/>
<feature type="compositionally biased region" description="Basic and acidic residues" evidence="3">
    <location>
        <begin position="183"/>
        <end position="195"/>
    </location>
</feature>